<dbReference type="EC" id="2.5.1.90" evidence="1"/>
<evidence type="ECO:0000313" key="2">
    <source>
        <dbReference type="Proteomes" id="UP000238415"/>
    </source>
</evidence>
<dbReference type="Proteomes" id="UP000238415">
    <property type="component" value="Unassembled WGS sequence"/>
</dbReference>
<dbReference type="EMBL" id="PVXM01000044">
    <property type="protein sequence ID" value="PRR71153.1"/>
    <property type="molecule type" value="Genomic_DNA"/>
</dbReference>
<reference evidence="1 2" key="1">
    <citation type="submission" date="2018-03" db="EMBL/GenBank/DDBJ databases">
        <title>Genome sequence of Moorella humiferrea DSM 23265.</title>
        <authorList>
            <person name="Poehlein A."/>
            <person name="Daniel R."/>
        </authorList>
    </citation>
    <scope>NUCLEOTIDE SEQUENCE [LARGE SCALE GENOMIC DNA]</scope>
    <source>
        <strain evidence="1 2">DSM 23265</strain>
    </source>
</reference>
<dbReference type="SUPFAM" id="SSF48576">
    <property type="entry name" value="Terpenoid synthases"/>
    <property type="match status" value="1"/>
</dbReference>
<organism evidence="1 2">
    <name type="scientific">Neomoorella humiferrea</name>
    <dbReference type="NCBI Taxonomy" id="676965"/>
    <lineage>
        <taxon>Bacteria</taxon>
        <taxon>Bacillati</taxon>
        <taxon>Bacillota</taxon>
        <taxon>Clostridia</taxon>
        <taxon>Neomoorellales</taxon>
        <taxon>Neomoorellaceae</taxon>
        <taxon>Neomoorella</taxon>
    </lineage>
</organism>
<dbReference type="InterPro" id="IPR008949">
    <property type="entry name" value="Isoprenoid_synthase_dom_sf"/>
</dbReference>
<gene>
    <name evidence="1" type="primary">ispB</name>
    <name evidence="1" type="ORF">MOHU_16990</name>
</gene>
<evidence type="ECO:0000313" key="1">
    <source>
        <dbReference type="EMBL" id="PRR71153.1"/>
    </source>
</evidence>
<sequence>MTALFELLRPELQMVHLRLERETRLQKQGLPAVTMPVLNPLDEDFLPALVLLSAHTQGYSGSRALSLAAVFQFIFLASLMHSDVKDEVAVQTLVGDYFYARFLDLLCRDGNLQFLVPLSRLICQIHLDAAGRHEKSVSADGSHLREYLATMATYLGSQLGKVEPQKVEAWKEIGMFLGKLWNGQPVKVKAGQAIEKLAPKAVKDLLVELVFHLSEKLPAKQVMAL</sequence>
<name>A0A2T0AQ37_9FIRM</name>
<dbReference type="RefSeq" id="WP_106005656.1">
    <property type="nucleotide sequence ID" value="NZ_CP136418.1"/>
</dbReference>
<dbReference type="GO" id="GO:0106350">
    <property type="term" value="F:all-trans-octaprenyl-diphosphate synthase activity"/>
    <property type="evidence" value="ECO:0007669"/>
    <property type="project" value="UniProtKB-EC"/>
</dbReference>
<keyword evidence="1" id="KW-0808">Transferase</keyword>
<proteinExistence type="predicted"/>
<dbReference type="AlphaFoldDB" id="A0A2T0AQ37"/>
<dbReference type="Gene3D" id="1.10.600.10">
    <property type="entry name" value="Farnesyl Diphosphate Synthase"/>
    <property type="match status" value="1"/>
</dbReference>
<dbReference type="OrthoDB" id="1795180at2"/>
<comment type="caution">
    <text evidence="1">The sequence shown here is derived from an EMBL/GenBank/DDBJ whole genome shotgun (WGS) entry which is preliminary data.</text>
</comment>
<keyword evidence="2" id="KW-1185">Reference proteome</keyword>
<protein>
    <submittedName>
        <fullName evidence="1">Octaprenyl-diphosphate synthase</fullName>
        <ecNumber evidence="1">2.5.1.90</ecNumber>
    </submittedName>
</protein>
<accession>A0A2T0AQ37</accession>